<dbReference type="Proteomes" id="UP001156140">
    <property type="component" value="Unassembled WGS sequence"/>
</dbReference>
<organism evidence="1 2">
    <name type="scientific">Paradevosia shaoguanensis</name>
    <dbReference type="NCBI Taxonomy" id="1335043"/>
    <lineage>
        <taxon>Bacteria</taxon>
        <taxon>Pseudomonadati</taxon>
        <taxon>Pseudomonadota</taxon>
        <taxon>Alphaproteobacteria</taxon>
        <taxon>Hyphomicrobiales</taxon>
        <taxon>Devosiaceae</taxon>
        <taxon>Paradevosia</taxon>
    </lineage>
</organism>
<protein>
    <submittedName>
        <fullName evidence="1">Phage tail assembly protein</fullName>
    </submittedName>
</protein>
<sequence length="103" mass="10955">MADTPNTLTLKHPVTVGDSEYKVLSLRRMKARDALVAEGEDNKIMAGYLMFAAIADVPIEVILDLDMEDLTELGKKVAPLMGKHGAALATTLGTEAAQSPGET</sequence>
<dbReference type="Pfam" id="PF10109">
    <property type="entry name" value="Phage_TAC_7"/>
    <property type="match status" value="1"/>
</dbReference>
<comment type="caution">
    <text evidence="1">The sequence shown here is derived from an EMBL/GenBank/DDBJ whole genome shotgun (WGS) entry which is preliminary data.</text>
</comment>
<dbReference type="EMBL" id="JALAZD010000002">
    <property type="protein sequence ID" value="MCI0128719.1"/>
    <property type="molecule type" value="Genomic_DNA"/>
</dbReference>
<keyword evidence="2" id="KW-1185">Reference proteome</keyword>
<dbReference type="InterPro" id="IPR019289">
    <property type="entry name" value="Phage_tail_E/E"/>
</dbReference>
<gene>
    <name evidence="1" type="ORF">ML536_17950</name>
</gene>
<reference evidence="1" key="1">
    <citation type="submission" date="2022-03" db="EMBL/GenBank/DDBJ databases">
        <title>The complete genome sequence of a Methyloterrigena soli.</title>
        <authorList>
            <person name="Zi Z."/>
        </authorList>
    </citation>
    <scope>NUCLEOTIDE SEQUENCE</scope>
    <source>
        <strain evidence="1">M48</strain>
    </source>
</reference>
<accession>A0AA41QQ30</accession>
<proteinExistence type="predicted"/>
<name>A0AA41QQ30_9HYPH</name>
<evidence type="ECO:0000313" key="1">
    <source>
        <dbReference type="EMBL" id="MCI0128719.1"/>
    </source>
</evidence>
<evidence type="ECO:0000313" key="2">
    <source>
        <dbReference type="Proteomes" id="UP001156140"/>
    </source>
</evidence>
<dbReference type="RefSeq" id="WP_281736806.1">
    <property type="nucleotide sequence ID" value="NZ_JAKETQ010000002.1"/>
</dbReference>
<dbReference type="AlphaFoldDB" id="A0AA41QQ30"/>